<protein>
    <submittedName>
        <fullName evidence="1">Uncharacterized protein</fullName>
    </submittedName>
</protein>
<dbReference type="AlphaFoldDB" id="A0A0H5RFF8"/>
<organism evidence="1">
    <name type="scientific">Spongospora subterranea</name>
    <dbReference type="NCBI Taxonomy" id="70186"/>
    <lineage>
        <taxon>Eukaryota</taxon>
        <taxon>Sar</taxon>
        <taxon>Rhizaria</taxon>
        <taxon>Endomyxa</taxon>
        <taxon>Phytomyxea</taxon>
        <taxon>Plasmodiophorida</taxon>
        <taxon>Plasmodiophoridae</taxon>
        <taxon>Spongospora</taxon>
    </lineage>
</organism>
<accession>A0A0H5RFF8</accession>
<sequence length="112" mass="12904">NAPVISYTVVSPSCRPSQVGNTTVENMAINDRRRGVSLERLRPADHDVIMESGAPQPERNWVWRRSWGCERRSVHERDTSGRSSPAAHRWGVAAHERHAIERIERRRRWPCG</sequence>
<evidence type="ECO:0000313" key="1">
    <source>
        <dbReference type="EMBL" id="CRZ12461.1"/>
    </source>
</evidence>
<proteinExistence type="predicted"/>
<dbReference type="EMBL" id="HACM01012019">
    <property type="protein sequence ID" value="CRZ12461.1"/>
    <property type="molecule type" value="Transcribed_RNA"/>
</dbReference>
<feature type="non-terminal residue" evidence="1">
    <location>
        <position position="1"/>
    </location>
</feature>
<reference evidence="1" key="1">
    <citation type="submission" date="2015-04" db="EMBL/GenBank/DDBJ databases">
        <title>The genome sequence of the plant pathogenic Rhizarian Plasmodiophora brassicae reveals insights in its biotrophic life cycle and the origin of chitin synthesis.</title>
        <authorList>
            <person name="Schwelm A."/>
            <person name="Fogelqvist J."/>
            <person name="Knaust A."/>
            <person name="Julke S."/>
            <person name="Lilja T."/>
            <person name="Dhandapani V."/>
            <person name="Bonilla-Rosso G."/>
            <person name="Karlsson M."/>
            <person name="Shevchenko A."/>
            <person name="Choi S.R."/>
            <person name="Kim H.G."/>
            <person name="Park J.Y."/>
            <person name="Lim Y.P."/>
            <person name="Ludwig-Muller J."/>
            <person name="Dixelius C."/>
        </authorList>
    </citation>
    <scope>NUCLEOTIDE SEQUENCE</scope>
    <source>
        <tissue evidence="1">Potato root galls</tissue>
    </source>
</reference>
<name>A0A0H5RFF8_9EUKA</name>